<proteinExistence type="predicted"/>
<evidence type="ECO:0000256" key="1">
    <source>
        <dbReference type="ARBA" id="ARBA00023002"/>
    </source>
</evidence>
<evidence type="ECO:0000313" key="2">
    <source>
        <dbReference type="EMBL" id="MED6122452.1"/>
    </source>
</evidence>
<dbReference type="EMBL" id="JASCZI010030421">
    <property type="protein sequence ID" value="MED6122452.1"/>
    <property type="molecule type" value="Genomic_DNA"/>
</dbReference>
<dbReference type="InterPro" id="IPR012131">
    <property type="entry name" value="Hstdl_DH"/>
</dbReference>
<keyword evidence="1" id="KW-0560">Oxidoreductase</keyword>
<reference evidence="2 3" key="1">
    <citation type="journal article" date="2023" name="Plants (Basel)">
        <title>Bridging the Gap: Combining Genomics and Transcriptomics Approaches to Understand Stylosanthes scabra, an Orphan Legume from the Brazilian Caatinga.</title>
        <authorList>
            <person name="Ferreira-Neto J.R.C."/>
            <person name="da Silva M.D."/>
            <person name="Binneck E."/>
            <person name="de Melo N.F."/>
            <person name="da Silva R.H."/>
            <person name="de Melo A.L.T.M."/>
            <person name="Pandolfi V."/>
            <person name="Bustamante F.O."/>
            <person name="Brasileiro-Vidal A.C."/>
            <person name="Benko-Iseppon A.M."/>
        </authorList>
    </citation>
    <scope>NUCLEOTIDE SEQUENCE [LARGE SCALE GENOMIC DNA]</scope>
    <source>
        <tissue evidence="2">Leaves</tissue>
    </source>
</reference>
<dbReference type="PANTHER" id="PTHR21256">
    <property type="entry name" value="HISTIDINOL DEHYDROGENASE HDH"/>
    <property type="match status" value="1"/>
</dbReference>
<dbReference type="Proteomes" id="UP001341840">
    <property type="component" value="Unassembled WGS sequence"/>
</dbReference>
<gene>
    <name evidence="2" type="ORF">PIB30_039932</name>
</gene>
<keyword evidence="3" id="KW-1185">Reference proteome</keyword>
<name>A0ABU6REJ6_9FABA</name>
<comment type="caution">
    <text evidence="2">The sequence shown here is derived from an EMBL/GenBank/DDBJ whole genome shotgun (WGS) entry which is preliminary data.</text>
</comment>
<dbReference type="PANTHER" id="PTHR21256:SF2">
    <property type="entry name" value="HISTIDINE BIOSYNTHESIS TRIFUNCTIONAL PROTEIN"/>
    <property type="match status" value="1"/>
</dbReference>
<sequence length="109" mass="12592">MHQNTIFNVEDAKKWEDFIENAGVLSSWHVLPSYAYAWMYGGVSLDSFLKYIMKSYRLSELRDSELQSLQARPRVDFSSVFAEVNLIVDDVLTRGDAAVKEFVLLHCRL</sequence>
<protein>
    <submittedName>
        <fullName evidence="2">Uncharacterized protein</fullName>
    </submittedName>
</protein>
<accession>A0ABU6REJ6</accession>
<organism evidence="2 3">
    <name type="scientific">Stylosanthes scabra</name>
    <dbReference type="NCBI Taxonomy" id="79078"/>
    <lineage>
        <taxon>Eukaryota</taxon>
        <taxon>Viridiplantae</taxon>
        <taxon>Streptophyta</taxon>
        <taxon>Embryophyta</taxon>
        <taxon>Tracheophyta</taxon>
        <taxon>Spermatophyta</taxon>
        <taxon>Magnoliopsida</taxon>
        <taxon>eudicotyledons</taxon>
        <taxon>Gunneridae</taxon>
        <taxon>Pentapetalae</taxon>
        <taxon>rosids</taxon>
        <taxon>fabids</taxon>
        <taxon>Fabales</taxon>
        <taxon>Fabaceae</taxon>
        <taxon>Papilionoideae</taxon>
        <taxon>50 kb inversion clade</taxon>
        <taxon>dalbergioids sensu lato</taxon>
        <taxon>Dalbergieae</taxon>
        <taxon>Pterocarpus clade</taxon>
        <taxon>Stylosanthes</taxon>
    </lineage>
</organism>
<evidence type="ECO:0000313" key="3">
    <source>
        <dbReference type="Proteomes" id="UP001341840"/>
    </source>
</evidence>